<dbReference type="AlphaFoldDB" id="A0A7U6JGH5"/>
<accession>A0A7U6JGH5</accession>
<dbReference type="KEGG" id="tbn:TBH_C0676"/>
<organism evidence="1 2">
    <name type="scientific">Thiolapillus brandeum</name>
    <dbReference type="NCBI Taxonomy" id="1076588"/>
    <lineage>
        <taxon>Bacteria</taxon>
        <taxon>Pseudomonadati</taxon>
        <taxon>Pseudomonadota</taxon>
        <taxon>Gammaproteobacteria</taxon>
        <taxon>Chromatiales</taxon>
        <taxon>Sedimenticolaceae</taxon>
        <taxon>Thiolapillus</taxon>
    </lineage>
</organism>
<protein>
    <submittedName>
        <fullName evidence="1">Uncharacterized protein</fullName>
    </submittedName>
</protein>
<dbReference type="OrthoDB" id="9905281at2"/>
<sequence>MTGRHPRPGVSRQQRLSEEGLQRLERQLTSSSGISDAVLAQWIKRYGNAARTLIRRHGRSCPVDMS</sequence>
<reference evidence="1 2" key="1">
    <citation type="journal article" date="2014" name="PLoS ONE">
        <title>Physiological and genomic features of a novel sulfur-oxidizing gammaproteobacterium belonging to a previously uncultivated symbiotic lineage isolated from a hydrothermal vent.</title>
        <authorList>
            <person name="Nunoura T."/>
            <person name="Takaki Y."/>
            <person name="Kazama H."/>
            <person name="Kakuta J."/>
            <person name="Shimamura S."/>
            <person name="Makita H."/>
            <person name="Hirai M."/>
            <person name="Miyazaki M."/>
            <person name="Takai K."/>
        </authorList>
    </citation>
    <scope>NUCLEOTIDE SEQUENCE [LARGE SCALE GENOMIC DNA]</scope>
    <source>
        <strain evidence="1 2">Hiromi1</strain>
    </source>
</reference>
<evidence type="ECO:0000313" key="1">
    <source>
        <dbReference type="EMBL" id="BAO43614.1"/>
    </source>
</evidence>
<dbReference type="EMBL" id="AP012273">
    <property type="protein sequence ID" value="BAO43614.1"/>
    <property type="molecule type" value="Genomic_DNA"/>
</dbReference>
<name>A0A7U6JGH5_9GAMM</name>
<proteinExistence type="predicted"/>
<gene>
    <name evidence="1" type="ORF">TBH_C0676</name>
</gene>
<dbReference type="Proteomes" id="UP000031631">
    <property type="component" value="Chromosome"/>
</dbReference>
<dbReference type="RefSeq" id="WP_041065506.1">
    <property type="nucleotide sequence ID" value="NZ_AP012273.1"/>
</dbReference>
<keyword evidence="2" id="KW-1185">Reference proteome</keyword>
<evidence type="ECO:0000313" key="2">
    <source>
        <dbReference type="Proteomes" id="UP000031631"/>
    </source>
</evidence>